<comment type="caution">
    <text evidence="1">The sequence shown here is derived from an EMBL/GenBank/DDBJ whole genome shotgun (WGS) entry which is preliminary data.</text>
</comment>
<gene>
    <name evidence="1" type="ORF">MSAN_02312200</name>
</gene>
<evidence type="ECO:0000313" key="1">
    <source>
        <dbReference type="EMBL" id="KAF7335985.1"/>
    </source>
</evidence>
<evidence type="ECO:0000313" key="2">
    <source>
        <dbReference type="Proteomes" id="UP000623467"/>
    </source>
</evidence>
<dbReference type="EMBL" id="JACAZH010000038">
    <property type="protein sequence ID" value="KAF7335985.1"/>
    <property type="molecule type" value="Genomic_DNA"/>
</dbReference>
<organism evidence="1 2">
    <name type="scientific">Mycena sanguinolenta</name>
    <dbReference type="NCBI Taxonomy" id="230812"/>
    <lineage>
        <taxon>Eukaryota</taxon>
        <taxon>Fungi</taxon>
        <taxon>Dikarya</taxon>
        <taxon>Basidiomycota</taxon>
        <taxon>Agaricomycotina</taxon>
        <taxon>Agaricomycetes</taxon>
        <taxon>Agaricomycetidae</taxon>
        <taxon>Agaricales</taxon>
        <taxon>Marasmiineae</taxon>
        <taxon>Mycenaceae</taxon>
        <taxon>Mycena</taxon>
    </lineage>
</organism>
<accession>A0A8H6X7H3</accession>
<dbReference type="Proteomes" id="UP000623467">
    <property type="component" value="Unassembled WGS sequence"/>
</dbReference>
<reference evidence="1" key="1">
    <citation type="submission" date="2020-05" db="EMBL/GenBank/DDBJ databases">
        <title>Mycena genomes resolve the evolution of fungal bioluminescence.</title>
        <authorList>
            <person name="Tsai I.J."/>
        </authorList>
    </citation>
    <scope>NUCLEOTIDE SEQUENCE</scope>
    <source>
        <strain evidence="1">160909Yilan</strain>
    </source>
</reference>
<proteinExistence type="predicted"/>
<protein>
    <submittedName>
        <fullName evidence="1">Uncharacterized protein</fullName>
    </submittedName>
</protein>
<sequence length="93" mass="10575">MANATELPNPYTPLAFLPPALASQFEEWRYVMAATLGAYLWDIGLNLGNDYALLFEHRVRFPTIVYFLSRAFTLTYILTGFISSGELRLIIIL</sequence>
<name>A0A8H6X7H3_9AGAR</name>
<keyword evidence="2" id="KW-1185">Reference proteome</keyword>
<dbReference type="AlphaFoldDB" id="A0A8H6X7H3"/>
<dbReference type="OrthoDB" id="3038990at2759"/>